<reference evidence="3 4" key="1">
    <citation type="journal article" date="2021" name="Sci. Rep.">
        <title>The distribution of antibiotic resistance genes in chicken gut microbiota commensals.</title>
        <authorList>
            <person name="Juricova H."/>
            <person name="Matiasovicova J."/>
            <person name="Kubasova T."/>
            <person name="Cejkova D."/>
            <person name="Rychlik I."/>
        </authorList>
    </citation>
    <scope>NUCLEOTIDE SEQUENCE [LARGE SCALE GENOMIC DNA]</scope>
    <source>
        <strain evidence="3 4">An564</strain>
    </source>
</reference>
<feature type="transmembrane region" description="Helical" evidence="2">
    <location>
        <begin position="12"/>
        <end position="31"/>
    </location>
</feature>
<keyword evidence="2" id="KW-0812">Transmembrane</keyword>
<evidence type="ECO:0000256" key="1">
    <source>
        <dbReference type="SAM" id="MobiDB-lite"/>
    </source>
</evidence>
<evidence type="ECO:0000313" key="4">
    <source>
        <dbReference type="Proteomes" id="UP000724149"/>
    </source>
</evidence>
<proteinExistence type="predicted"/>
<evidence type="ECO:0008006" key="5">
    <source>
        <dbReference type="Google" id="ProtNLM"/>
    </source>
</evidence>
<feature type="compositionally biased region" description="Low complexity" evidence="1">
    <location>
        <begin position="44"/>
        <end position="59"/>
    </location>
</feature>
<dbReference type="Proteomes" id="UP000724149">
    <property type="component" value="Unassembled WGS sequence"/>
</dbReference>
<comment type="caution">
    <text evidence="3">The sequence shown here is derived from an EMBL/GenBank/DDBJ whole genome shotgun (WGS) entry which is preliminary data.</text>
</comment>
<gene>
    <name evidence="3" type="ORF">H9X81_08900</name>
</gene>
<keyword evidence="4" id="KW-1185">Reference proteome</keyword>
<dbReference type="EMBL" id="JACSNR010000008">
    <property type="protein sequence ID" value="MBM6923801.1"/>
    <property type="molecule type" value="Genomic_DNA"/>
</dbReference>
<protein>
    <recommendedName>
        <fullName evidence="5">Adhesin domain-containing protein</fullName>
    </recommendedName>
</protein>
<accession>A0ABS2GQC4</accession>
<keyword evidence="2" id="KW-0472">Membrane</keyword>
<organism evidence="3 4">
    <name type="scientific">Hydrogenoanaerobacterium saccharovorans</name>
    <dbReference type="NCBI Taxonomy" id="474960"/>
    <lineage>
        <taxon>Bacteria</taxon>
        <taxon>Bacillati</taxon>
        <taxon>Bacillota</taxon>
        <taxon>Clostridia</taxon>
        <taxon>Eubacteriales</taxon>
        <taxon>Oscillospiraceae</taxon>
        <taxon>Hydrogenoanaerobacterium</taxon>
    </lineage>
</organism>
<dbReference type="RefSeq" id="WP_204721374.1">
    <property type="nucleotide sequence ID" value="NZ_JACSNR010000008.1"/>
</dbReference>
<keyword evidence="2" id="KW-1133">Transmembrane helix</keyword>
<feature type="region of interest" description="Disordered" evidence="1">
    <location>
        <begin position="38"/>
        <end position="95"/>
    </location>
</feature>
<evidence type="ECO:0000256" key="2">
    <source>
        <dbReference type="SAM" id="Phobius"/>
    </source>
</evidence>
<name>A0ABS2GQC4_9FIRM</name>
<sequence>MAKREWNGSARIWGGILGGAVVLAVLLALAVQNFTAQPAGPAQESSMGSESSSLSSGSSSEEESSSRTESGDSSEESSESSSQAEKTDKITITQSGEYAGINPMKQVVIRTGEVTIRDMTITGDLFIMDEVTGDVTLENVTIEGNLYVYGSDLLTLDSVTVPNARFQRDNQQLNVMVKRDSQIDNTLVMCGATLRERALGRSEGFVNMQVENGGILIKNNISLLSVHLDQLTVNYNSRISLSSGTEIKQADANAKLTLAGLGKVQDLVVRSDYVQYTVDPDNITVKRGYADPVKVDQEYEADENGEASLLDTESLQLDTPEDVWLYEEDGYLCLEYSHVDANDGYYVVVYKGSDRLLSVYTDVDEEQLVLTEMDPSWQGKRFYAKVKALGSVYDSTEDSEFGDSETFRWE</sequence>
<evidence type="ECO:0000313" key="3">
    <source>
        <dbReference type="EMBL" id="MBM6923801.1"/>
    </source>
</evidence>